<evidence type="ECO:0000313" key="1">
    <source>
        <dbReference type="EMBL" id="KAI5081072.1"/>
    </source>
</evidence>
<name>A0A9D4V8Y2_ADICA</name>
<evidence type="ECO:0000313" key="2">
    <source>
        <dbReference type="Proteomes" id="UP000886520"/>
    </source>
</evidence>
<protein>
    <submittedName>
        <fullName evidence="1">Uncharacterized protein</fullName>
    </submittedName>
</protein>
<dbReference type="Proteomes" id="UP000886520">
    <property type="component" value="Chromosome 4"/>
</dbReference>
<keyword evidence="2" id="KW-1185">Reference proteome</keyword>
<comment type="caution">
    <text evidence="1">The sequence shown here is derived from an EMBL/GenBank/DDBJ whole genome shotgun (WGS) entry which is preliminary data.</text>
</comment>
<gene>
    <name evidence="1" type="ORF">GOP47_0004255</name>
</gene>
<sequence length="69" mass="8021">MLNLLSWPEQTCVRKHRVHYYKRGLTKATPGPEKELRCRYTHGRLKPTVGGGSHVSLVLKVTFCWLWTV</sequence>
<organism evidence="1 2">
    <name type="scientific">Adiantum capillus-veneris</name>
    <name type="common">Maidenhair fern</name>
    <dbReference type="NCBI Taxonomy" id="13818"/>
    <lineage>
        <taxon>Eukaryota</taxon>
        <taxon>Viridiplantae</taxon>
        <taxon>Streptophyta</taxon>
        <taxon>Embryophyta</taxon>
        <taxon>Tracheophyta</taxon>
        <taxon>Polypodiopsida</taxon>
        <taxon>Polypodiidae</taxon>
        <taxon>Polypodiales</taxon>
        <taxon>Pteridineae</taxon>
        <taxon>Pteridaceae</taxon>
        <taxon>Vittarioideae</taxon>
        <taxon>Adiantum</taxon>
    </lineage>
</organism>
<reference evidence="1" key="1">
    <citation type="submission" date="2021-01" db="EMBL/GenBank/DDBJ databases">
        <title>Adiantum capillus-veneris genome.</title>
        <authorList>
            <person name="Fang Y."/>
            <person name="Liao Q."/>
        </authorList>
    </citation>
    <scope>NUCLEOTIDE SEQUENCE</scope>
    <source>
        <strain evidence="1">H3</strain>
        <tissue evidence="1">Leaf</tissue>
    </source>
</reference>
<dbReference type="AlphaFoldDB" id="A0A9D4V8Y2"/>
<dbReference type="EMBL" id="JABFUD020000004">
    <property type="protein sequence ID" value="KAI5081072.1"/>
    <property type="molecule type" value="Genomic_DNA"/>
</dbReference>
<proteinExistence type="predicted"/>
<accession>A0A9D4V8Y2</accession>